<organism evidence="2 3">
    <name type="scientific">Micromonospora cathayae</name>
    <dbReference type="NCBI Taxonomy" id="3028804"/>
    <lineage>
        <taxon>Bacteria</taxon>
        <taxon>Bacillati</taxon>
        <taxon>Actinomycetota</taxon>
        <taxon>Actinomycetes</taxon>
        <taxon>Micromonosporales</taxon>
        <taxon>Micromonosporaceae</taxon>
        <taxon>Micromonospora</taxon>
    </lineage>
</organism>
<evidence type="ECO:0000256" key="1">
    <source>
        <dbReference type="SAM" id="MobiDB-lite"/>
    </source>
</evidence>
<feature type="compositionally biased region" description="Basic and acidic residues" evidence="1">
    <location>
        <begin position="29"/>
        <end position="41"/>
    </location>
</feature>
<sequence>MAAGGAAASAVVGAVVAEVANRITSSEQAVRDDRAVEEAKRSSARQKPPLTANAYYYNRSDEAMVWALPRPLTDQERQRLVTPPSPGSLGLAPDSFTDVVHGVMQYTAEPHRLLTRIRISVVGQWSGPVFVRQIRARVVRRTPPISGAFLFHNSQGGGEPLEIGFDLDEPDSLARLVGSDGHTLGAAYLDRRSLTLSPNEPLTIDVQAYTARSYCEWVIELDLDLDGKRRTHVVDDHGQPFRSTGLARHYQDRYYMHITNGWTAEGAGPPSYKT</sequence>
<evidence type="ECO:0000313" key="2">
    <source>
        <dbReference type="EMBL" id="WDZ83542.1"/>
    </source>
</evidence>
<proteinExistence type="predicted"/>
<reference evidence="2 3" key="1">
    <citation type="submission" date="2023-02" db="EMBL/GenBank/DDBJ databases">
        <authorList>
            <person name="Mo P."/>
        </authorList>
    </citation>
    <scope>NUCLEOTIDE SEQUENCE [LARGE SCALE GENOMIC DNA]</scope>
    <source>
        <strain evidence="2 3">HUAS 3</strain>
    </source>
</reference>
<protein>
    <submittedName>
        <fullName evidence="2">Uncharacterized protein</fullName>
    </submittedName>
</protein>
<dbReference type="RefSeq" id="WP_275030094.1">
    <property type="nucleotide sequence ID" value="NZ_CP118615.1"/>
</dbReference>
<feature type="region of interest" description="Disordered" evidence="1">
    <location>
        <begin position="26"/>
        <end position="47"/>
    </location>
</feature>
<evidence type="ECO:0000313" key="3">
    <source>
        <dbReference type="Proteomes" id="UP001219605"/>
    </source>
</evidence>
<dbReference type="Proteomes" id="UP001219605">
    <property type="component" value="Chromosome"/>
</dbReference>
<accession>A0ABY7ZKM6</accession>
<name>A0ABY7ZKM6_9ACTN</name>
<keyword evidence="3" id="KW-1185">Reference proteome</keyword>
<gene>
    <name evidence="2" type="ORF">PVK37_24210</name>
</gene>
<dbReference type="EMBL" id="CP118615">
    <property type="protein sequence ID" value="WDZ83542.1"/>
    <property type="molecule type" value="Genomic_DNA"/>
</dbReference>